<sequence length="210" mass="24200">MIRSWHIRWRIVGGSCWYLQKLKLRGKMNDASTVFSLRTLWLVNLVLFANSIIIIQAFQRFRVSRVTYYICVWCAMKCVCNSCEGMESYARCKTPVSGTSVNIKELQTTEKRNVLLSVVSNAQYNAQQHCSMMHLTMKSLGKDSLWRTVEKQMSISISVSNPEIILLMTEKWSGCRARKKLSSCQEFAEAKSWQSLFEVGERILLLCTLC</sequence>
<protein>
    <submittedName>
        <fullName evidence="2">GMP synthase [glutamine-hydrolyzing] subunit</fullName>
    </submittedName>
</protein>
<keyword evidence="1" id="KW-0812">Transmembrane</keyword>
<feature type="transmembrane region" description="Helical" evidence="1">
    <location>
        <begin position="39"/>
        <end position="58"/>
    </location>
</feature>
<proteinExistence type="predicted"/>
<name>A0ABR3K7D2_TRISP</name>
<organism evidence="2 3">
    <name type="scientific">Trichinella spiralis</name>
    <name type="common">Trichina worm</name>
    <dbReference type="NCBI Taxonomy" id="6334"/>
    <lineage>
        <taxon>Eukaryota</taxon>
        <taxon>Metazoa</taxon>
        <taxon>Ecdysozoa</taxon>
        <taxon>Nematoda</taxon>
        <taxon>Enoplea</taxon>
        <taxon>Dorylaimia</taxon>
        <taxon>Trichinellida</taxon>
        <taxon>Trichinellidae</taxon>
        <taxon>Trichinella</taxon>
    </lineage>
</organism>
<dbReference type="EMBL" id="JBEUSY010000490">
    <property type="protein sequence ID" value="KAL1229443.1"/>
    <property type="molecule type" value="Genomic_DNA"/>
</dbReference>
<gene>
    <name evidence="2" type="ORF">TSPI_04630</name>
</gene>
<evidence type="ECO:0000313" key="2">
    <source>
        <dbReference type="EMBL" id="KAL1229443.1"/>
    </source>
</evidence>
<comment type="caution">
    <text evidence="2">The sequence shown here is derived from an EMBL/GenBank/DDBJ whole genome shotgun (WGS) entry which is preliminary data.</text>
</comment>
<reference evidence="2 3" key="1">
    <citation type="submission" date="2024-07" db="EMBL/GenBank/DDBJ databases">
        <title>Enhanced genomic and transcriptomic resources for Trichinella pseudospiralis and T. spiralis underpin the discovery of pronounced molecular differences between stages and species.</title>
        <authorList>
            <person name="Pasi K.K."/>
            <person name="La Rosa G."/>
            <person name="Gomez-Morales M.A."/>
            <person name="Tosini F."/>
            <person name="Sumanam S."/>
            <person name="Young N.D."/>
            <person name="Chang B.C."/>
            <person name="Robin G.B."/>
        </authorList>
    </citation>
    <scope>NUCLEOTIDE SEQUENCE [LARGE SCALE GENOMIC DNA]</scope>
    <source>
        <strain evidence="2">ISS534</strain>
    </source>
</reference>
<keyword evidence="3" id="KW-1185">Reference proteome</keyword>
<evidence type="ECO:0000256" key="1">
    <source>
        <dbReference type="SAM" id="Phobius"/>
    </source>
</evidence>
<keyword evidence="1" id="KW-0472">Membrane</keyword>
<evidence type="ECO:0000313" key="3">
    <source>
        <dbReference type="Proteomes" id="UP001558632"/>
    </source>
</evidence>
<keyword evidence="1" id="KW-1133">Transmembrane helix</keyword>
<dbReference type="Proteomes" id="UP001558632">
    <property type="component" value="Unassembled WGS sequence"/>
</dbReference>
<accession>A0ABR3K7D2</accession>